<sequence>MYKTAAGTHEASANYVYFSGRVARIRARAASAQAARTALIRKLQELNGAEASEDDLTPLTTVAELAAFWLREKEAQGVATNSLKAYRSTVANQIVPVIGERRLRDCRTSTLDRVVKDRATLGFSPTMLRKVLHGMFAVAVRHDVMASNPVRDVARISKPRREIEYLDMDQIQDVRSLIAASSGKTRPGPRPTSDLMDVVDLILGTGCRIGEVSALIYSEIDLATTQPTLTVSGTIITETGAGTYRQPWTKSSAGYRTLYLPPFAVGILLRRQVENRANPHGAVFPTRRGTWRQISNWERMWNQVVDDTTYDWVTFHTFRRSVATLIDREVGIDAAQAQLGHENSDITRDFYVHKASVAPNLTAHLEKFRPAP</sequence>
<evidence type="ECO:0000256" key="4">
    <source>
        <dbReference type="ARBA" id="ARBA00023172"/>
    </source>
</evidence>
<evidence type="ECO:0000256" key="3">
    <source>
        <dbReference type="ARBA" id="ARBA00023125"/>
    </source>
</evidence>
<keyword evidence="7" id="KW-1185">Reference proteome</keyword>
<evidence type="ECO:0000313" key="6">
    <source>
        <dbReference type="EMBL" id="MFC7360181.1"/>
    </source>
</evidence>
<dbReference type="Gene3D" id="1.10.150.130">
    <property type="match status" value="1"/>
</dbReference>
<evidence type="ECO:0000256" key="2">
    <source>
        <dbReference type="ARBA" id="ARBA00022908"/>
    </source>
</evidence>
<feature type="domain" description="Tyr recombinase" evidence="5">
    <location>
        <begin position="161"/>
        <end position="365"/>
    </location>
</feature>
<keyword evidence="3" id="KW-0238">DNA-binding</keyword>
<comment type="caution">
    <text evidence="6">The sequence shown here is derived from an EMBL/GenBank/DDBJ whole genome shotgun (WGS) entry which is preliminary data.</text>
</comment>
<dbReference type="InterPro" id="IPR050808">
    <property type="entry name" value="Phage_Integrase"/>
</dbReference>
<reference evidence="7" key="1">
    <citation type="journal article" date="2019" name="Int. J. Syst. Evol. Microbiol.">
        <title>The Global Catalogue of Microorganisms (GCM) 10K type strain sequencing project: providing services to taxonomists for standard genome sequencing and annotation.</title>
        <authorList>
            <consortium name="The Broad Institute Genomics Platform"/>
            <consortium name="The Broad Institute Genome Sequencing Center for Infectious Disease"/>
            <person name="Wu L."/>
            <person name="Ma J."/>
        </authorList>
    </citation>
    <scope>NUCLEOTIDE SEQUENCE [LARGE SCALE GENOMIC DNA]</scope>
    <source>
        <strain evidence="7">FCH27</strain>
    </source>
</reference>
<dbReference type="InterPro" id="IPR013762">
    <property type="entry name" value="Integrase-like_cat_sf"/>
</dbReference>
<keyword evidence="4" id="KW-0233">DNA recombination</keyword>
<dbReference type="RefSeq" id="WP_255891964.1">
    <property type="nucleotide sequence ID" value="NZ_JAFMZM010000005.1"/>
</dbReference>
<protein>
    <submittedName>
        <fullName evidence="6">Tyrosine-type recombinase/integrase</fullName>
    </submittedName>
</protein>
<dbReference type="SUPFAM" id="SSF56349">
    <property type="entry name" value="DNA breaking-rejoining enzymes"/>
    <property type="match status" value="1"/>
</dbReference>
<name>A0ABW2MYQ5_9ACTN</name>
<dbReference type="PANTHER" id="PTHR30629:SF2">
    <property type="entry name" value="PROPHAGE INTEGRASE INTS-RELATED"/>
    <property type="match status" value="1"/>
</dbReference>
<dbReference type="Proteomes" id="UP001596524">
    <property type="component" value="Unassembled WGS sequence"/>
</dbReference>
<evidence type="ECO:0000256" key="1">
    <source>
        <dbReference type="ARBA" id="ARBA00008857"/>
    </source>
</evidence>
<dbReference type="PANTHER" id="PTHR30629">
    <property type="entry name" value="PROPHAGE INTEGRASE"/>
    <property type="match status" value="1"/>
</dbReference>
<keyword evidence="2" id="KW-0229">DNA integration</keyword>
<comment type="similarity">
    <text evidence="1">Belongs to the 'phage' integrase family.</text>
</comment>
<organism evidence="6 7">
    <name type="scientific">Nocardioides astragali</name>
    <dbReference type="NCBI Taxonomy" id="1776736"/>
    <lineage>
        <taxon>Bacteria</taxon>
        <taxon>Bacillati</taxon>
        <taxon>Actinomycetota</taxon>
        <taxon>Actinomycetes</taxon>
        <taxon>Propionibacteriales</taxon>
        <taxon>Nocardioidaceae</taxon>
        <taxon>Nocardioides</taxon>
    </lineage>
</organism>
<dbReference type="PROSITE" id="PS51898">
    <property type="entry name" value="TYR_RECOMBINASE"/>
    <property type="match status" value="1"/>
</dbReference>
<evidence type="ECO:0000313" key="7">
    <source>
        <dbReference type="Proteomes" id="UP001596524"/>
    </source>
</evidence>
<dbReference type="Pfam" id="PF00589">
    <property type="entry name" value="Phage_integrase"/>
    <property type="match status" value="1"/>
</dbReference>
<dbReference type="InterPro" id="IPR010998">
    <property type="entry name" value="Integrase_recombinase_N"/>
</dbReference>
<dbReference type="InterPro" id="IPR011010">
    <property type="entry name" value="DNA_brk_join_enz"/>
</dbReference>
<accession>A0ABW2MYQ5</accession>
<dbReference type="EMBL" id="JBHTCH010000006">
    <property type="protein sequence ID" value="MFC7360181.1"/>
    <property type="molecule type" value="Genomic_DNA"/>
</dbReference>
<evidence type="ECO:0000259" key="5">
    <source>
        <dbReference type="PROSITE" id="PS51898"/>
    </source>
</evidence>
<dbReference type="InterPro" id="IPR002104">
    <property type="entry name" value="Integrase_catalytic"/>
</dbReference>
<gene>
    <name evidence="6" type="ORF">ACFQO6_07835</name>
</gene>
<proteinExistence type="inferred from homology"/>
<dbReference type="Gene3D" id="1.10.443.10">
    <property type="entry name" value="Intergrase catalytic core"/>
    <property type="match status" value="1"/>
</dbReference>